<name>A0A395WB72_9FIRM</name>
<evidence type="ECO:0000313" key="1">
    <source>
        <dbReference type="EMBL" id="RGU94004.1"/>
    </source>
</evidence>
<protein>
    <submittedName>
        <fullName evidence="1">Uncharacterized protein</fullName>
    </submittedName>
</protein>
<reference evidence="1 2" key="1">
    <citation type="submission" date="2018-08" db="EMBL/GenBank/DDBJ databases">
        <title>A genome reference for cultivated species of the human gut microbiota.</title>
        <authorList>
            <person name="Zou Y."/>
            <person name="Xue W."/>
            <person name="Luo G."/>
        </authorList>
    </citation>
    <scope>NUCLEOTIDE SEQUENCE [LARGE SCALE GENOMIC DNA]</scope>
    <source>
        <strain evidence="1 2">AF15-20</strain>
    </source>
</reference>
<accession>A0A395WB72</accession>
<sequence>MKEATNVNTGDVIQVQNASYEVLQVVPDAVYMFEEYGITAVLVQRKNISCMGAAYRFYQVDGRLYELVILPKSNTRNRKRIKEISLF</sequence>
<dbReference type="RefSeq" id="WP_118324188.1">
    <property type="nucleotide sequence ID" value="NZ_QRYQ01000001.1"/>
</dbReference>
<proteinExistence type="predicted"/>
<evidence type="ECO:0000313" key="2">
    <source>
        <dbReference type="Proteomes" id="UP000265489"/>
    </source>
</evidence>
<comment type="caution">
    <text evidence="1">The sequence shown here is derived from an EMBL/GenBank/DDBJ whole genome shotgun (WGS) entry which is preliminary data.</text>
</comment>
<organism evidence="1 2">
    <name type="scientific">Holdemanella biformis</name>
    <dbReference type="NCBI Taxonomy" id="1735"/>
    <lineage>
        <taxon>Bacteria</taxon>
        <taxon>Bacillati</taxon>
        <taxon>Bacillota</taxon>
        <taxon>Erysipelotrichia</taxon>
        <taxon>Erysipelotrichales</taxon>
        <taxon>Erysipelotrichaceae</taxon>
        <taxon>Holdemanella</taxon>
    </lineage>
</organism>
<dbReference type="EMBL" id="QRYQ01000001">
    <property type="protein sequence ID" value="RGU94004.1"/>
    <property type="molecule type" value="Genomic_DNA"/>
</dbReference>
<gene>
    <name evidence="1" type="ORF">DWW32_00385</name>
</gene>
<dbReference type="AlphaFoldDB" id="A0A395WB72"/>
<dbReference type="Proteomes" id="UP000265489">
    <property type="component" value="Unassembled WGS sequence"/>
</dbReference>